<evidence type="ECO:0000313" key="1">
    <source>
        <dbReference type="EMBL" id="GIX81375.1"/>
    </source>
</evidence>
<organism evidence="1 2">
    <name type="scientific">Caerostris extrusa</name>
    <name type="common">Bark spider</name>
    <name type="synonym">Caerostris bankana</name>
    <dbReference type="NCBI Taxonomy" id="172846"/>
    <lineage>
        <taxon>Eukaryota</taxon>
        <taxon>Metazoa</taxon>
        <taxon>Ecdysozoa</taxon>
        <taxon>Arthropoda</taxon>
        <taxon>Chelicerata</taxon>
        <taxon>Arachnida</taxon>
        <taxon>Araneae</taxon>
        <taxon>Araneomorphae</taxon>
        <taxon>Entelegynae</taxon>
        <taxon>Araneoidea</taxon>
        <taxon>Araneidae</taxon>
        <taxon>Caerostris</taxon>
    </lineage>
</organism>
<feature type="non-terminal residue" evidence="1">
    <location>
        <position position="1"/>
    </location>
</feature>
<comment type="caution">
    <text evidence="1">The sequence shown here is derived from an EMBL/GenBank/DDBJ whole genome shotgun (WGS) entry which is preliminary data.</text>
</comment>
<evidence type="ECO:0000313" key="2">
    <source>
        <dbReference type="Proteomes" id="UP001054945"/>
    </source>
</evidence>
<sequence length="69" mass="7858">NGQSPDTSRDLDSHSVITSHYVQFVRARHAFVIPFTRKALKIAPSASLVLNIHFENSVRKRQQNKSLKN</sequence>
<proteinExistence type="predicted"/>
<name>A0AAV4NAN0_CAEEX</name>
<dbReference type="EMBL" id="BPLR01003121">
    <property type="protein sequence ID" value="GIX81375.1"/>
    <property type="molecule type" value="Genomic_DNA"/>
</dbReference>
<dbReference type="AlphaFoldDB" id="A0AAV4NAN0"/>
<gene>
    <name evidence="1" type="ORF">CEXT_491491</name>
</gene>
<keyword evidence="2" id="KW-1185">Reference proteome</keyword>
<accession>A0AAV4NAN0</accession>
<reference evidence="1 2" key="1">
    <citation type="submission" date="2021-06" db="EMBL/GenBank/DDBJ databases">
        <title>Caerostris extrusa draft genome.</title>
        <authorList>
            <person name="Kono N."/>
            <person name="Arakawa K."/>
        </authorList>
    </citation>
    <scope>NUCLEOTIDE SEQUENCE [LARGE SCALE GENOMIC DNA]</scope>
</reference>
<dbReference type="Proteomes" id="UP001054945">
    <property type="component" value="Unassembled WGS sequence"/>
</dbReference>
<protein>
    <submittedName>
        <fullName evidence="1">Uncharacterized protein</fullName>
    </submittedName>
</protein>